<dbReference type="Pfam" id="PF12833">
    <property type="entry name" value="HTH_18"/>
    <property type="match status" value="1"/>
</dbReference>
<evidence type="ECO:0000256" key="1">
    <source>
        <dbReference type="ARBA" id="ARBA00023015"/>
    </source>
</evidence>
<keyword evidence="3" id="KW-0804">Transcription</keyword>
<evidence type="ECO:0000256" key="3">
    <source>
        <dbReference type="ARBA" id="ARBA00023163"/>
    </source>
</evidence>
<protein>
    <submittedName>
        <fullName evidence="6">Helix-turn-helix domain-containing protein</fullName>
    </submittedName>
</protein>
<dbReference type="InterPro" id="IPR050204">
    <property type="entry name" value="AraC_XylS_family_regulators"/>
</dbReference>
<evidence type="ECO:0000313" key="7">
    <source>
        <dbReference type="Proteomes" id="UP000784435"/>
    </source>
</evidence>
<dbReference type="Pfam" id="PF20240">
    <property type="entry name" value="DUF6597"/>
    <property type="match status" value="1"/>
</dbReference>
<reference evidence="6" key="2">
    <citation type="submission" date="2021-09" db="EMBL/GenBank/DDBJ databases">
        <authorList>
            <person name="Gilroy R."/>
        </authorList>
    </citation>
    <scope>NUCLEOTIDE SEQUENCE</scope>
    <source>
        <strain evidence="6">ChiGjej5B5-7349</strain>
    </source>
</reference>
<proteinExistence type="predicted"/>
<feature type="compositionally biased region" description="Polar residues" evidence="4">
    <location>
        <begin position="1"/>
        <end position="13"/>
    </location>
</feature>
<dbReference type="PANTHER" id="PTHR46796">
    <property type="entry name" value="HTH-TYPE TRANSCRIPTIONAL ACTIVATOR RHAS-RELATED"/>
    <property type="match status" value="1"/>
</dbReference>
<name>A0A921MEB8_9MICO</name>
<evidence type="ECO:0000259" key="5">
    <source>
        <dbReference type="PROSITE" id="PS01124"/>
    </source>
</evidence>
<dbReference type="AlphaFoldDB" id="A0A921MEB8"/>
<feature type="compositionally biased region" description="Low complexity" evidence="4">
    <location>
        <begin position="36"/>
        <end position="46"/>
    </location>
</feature>
<dbReference type="EMBL" id="DYUK01000112">
    <property type="protein sequence ID" value="HJG79839.1"/>
    <property type="molecule type" value="Genomic_DNA"/>
</dbReference>
<gene>
    <name evidence="6" type="ORF">K8V08_05445</name>
</gene>
<organism evidence="6 7">
    <name type="scientific">Brevibacterium senegalense</name>
    <dbReference type="NCBI Taxonomy" id="1033736"/>
    <lineage>
        <taxon>Bacteria</taxon>
        <taxon>Bacillati</taxon>
        <taxon>Actinomycetota</taxon>
        <taxon>Actinomycetes</taxon>
        <taxon>Micrococcales</taxon>
        <taxon>Brevibacteriaceae</taxon>
        <taxon>Brevibacterium</taxon>
    </lineage>
</organism>
<dbReference type="InterPro" id="IPR046532">
    <property type="entry name" value="DUF6597"/>
</dbReference>
<dbReference type="GO" id="GO:0003700">
    <property type="term" value="F:DNA-binding transcription factor activity"/>
    <property type="evidence" value="ECO:0007669"/>
    <property type="project" value="InterPro"/>
</dbReference>
<dbReference type="InterPro" id="IPR018060">
    <property type="entry name" value="HTH_AraC"/>
</dbReference>
<dbReference type="SMART" id="SM00342">
    <property type="entry name" value="HTH_ARAC"/>
    <property type="match status" value="1"/>
</dbReference>
<dbReference type="PROSITE" id="PS01124">
    <property type="entry name" value="HTH_ARAC_FAMILY_2"/>
    <property type="match status" value="1"/>
</dbReference>
<dbReference type="Gene3D" id="1.10.10.60">
    <property type="entry name" value="Homeodomain-like"/>
    <property type="match status" value="1"/>
</dbReference>
<feature type="region of interest" description="Disordered" evidence="4">
    <location>
        <begin position="1"/>
        <end position="46"/>
    </location>
</feature>
<sequence length="335" mass="35700">MDGPPQQSSSASTGDRADAPEAATAAAPPAPPAAAPPAEATESAADVRPAALPAPSDGVLYPARLPTFHRHPATGDVTAFVRWFWFAQWDVAPGRTSRQHLIGYPASNLVVSDDRTEFSGPATRASHRDLTGTGWAVGALLQPAAIPAVLHHVMANRSGAPQDTAPGIAALRDTVRLVALPDLEATIHAAMTSQRPPADTRAETIRAFTAWLTALLGEPTEEGLLANRMVDAAETQHHLDSVADLASHLHVSQRTLQRLSATYVGLSPGMLIRRRRLHDAARRLREEPGLTLTDLAHELGYSDHAHLTHDWRTVLGITPTGYRRSSQSAGTTDPV</sequence>
<comment type="caution">
    <text evidence="6">The sequence shown here is derived from an EMBL/GenBank/DDBJ whole genome shotgun (WGS) entry which is preliminary data.</text>
</comment>
<keyword evidence="1" id="KW-0805">Transcription regulation</keyword>
<dbReference type="InterPro" id="IPR009057">
    <property type="entry name" value="Homeodomain-like_sf"/>
</dbReference>
<feature type="domain" description="HTH araC/xylS-type" evidence="5">
    <location>
        <begin position="241"/>
        <end position="325"/>
    </location>
</feature>
<evidence type="ECO:0000313" key="6">
    <source>
        <dbReference type="EMBL" id="HJG79839.1"/>
    </source>
</evidence>
<reference evidence="6" key="1">
    <citation type="journal article" date="2021" name="PeerJ">
        <title>Extensive microbial diversity within the chicken gut microbiome revealed by metagenomics and culture.</title>
        <authorList>
            <person name="Gilroy R."/>
            <person name="Ravi A."/>
            <person name="Getino M."/>
            <person name="Pursley I."/>
            <person name="Horton D.L."/>
            <person name="Alikhan N.F."/>
            <person name="Baker D."/>
            <person name="Gharbi K."/>
            <person name="Hall N."/>
            <person name="Watson M."/>
            <person name="Adriaenssens E.M."/>
            <person name="Foster-Nyarko E."/>
            <person name="Jarju S."/>
            <person name="Secka A."/>
            <person name="Antonio M."/>
            <person name="Oren A."/>
            <person name="Chaudhuri R.R."/>
            <person name="La Ragione R."/>
            <person name="Hildebrand F."/>
            <person name="Pallen M.J."/>
        </authorList>
    </citation>
    <scope>NUCLEOTIDE SEQUENCE</scope>
    <source>
        <strain evidence="6">ChiGjej5B5-7349</strain>
    </source>
</reference>
<evidence type="ECO:0000256" key="4">
    <source>
        <dbReference type="SAM" id="MobiDB-lite"/>
    </source>
</evidence>
<keyword evidence="2" id="KW-0238">DNA-binding</keyword>
<dbReference type="GO" id="GO:0043565">
    <property type="term" value="F:sequence-specific DNA binding"/>
    <property type="evidence" value="ECO:0007669"/>
    <property type="project" value="InterPro"/>
</dbReference>
<dbReference type="SUPFAM" id="SSF46689">
    <property type="entry name" value="Homeodomain-like"/>
    <property type="match status" value="1"/>
</dbReference>
<dbReference type="Proteomes" id="UP000784435">
    <property type="component" value="Unassembled WGS sequence"/>
</dbReference>
<accession>A0A921MEB8</accession>
<evidence type="ECO:0000256" key="2">
    <source>
        <dbReference type="ARBA" id="ARBA00023125"/>
    </source>
</evidence>